<feature type="binding site" evidence="10">
    <location>
        <position position="71"/>
    </location>
    <ligand>
        <name>Mg(2+)</name>
        <dbReference type="ChEBI" id="CHEBI:18420"/>
        <label>1</label>
    </ligand>
</feature>
<dbReference type="SUPFAM" id="SSF53098">
    <property type="entry name" value="Ribonuclease H-like"/>
    <property type="match status" value="1"/>
</dbReference>
<dbReference type="AlphaFoldDB" id="A0A1C3ERZ6"/>
<dbReference type="STRING" id="1841610.A6X21_02410"/>
<feature type="binding site" evidence="10">
    <location>
        <position position="31"/>
    </location>
    <ligand>
        <name>Mg(2+)</name>
        <dbReference type="ChEBI" id="CHEBI:18420"/>
        <label>1</label>
    </ligand>
</feature>
<evidence type="ECO:0000256" key="5">
    <source>
        <dbReference type="ARBA" id="ARBA00022722"/>
    </source>
</evidence>
<keyword evidence="13" id="KW-1185">Reference proteome</keyword>
<feature type="binding site" evidence="10">
    <location>
        <position position="31"/>
    </location>
    <ligand>
        <name>Mg(2+)</name>
        <dbReference type="ChEBI" id="CHEBI:18420"/>
        <label>2</label>
    </ligand>
</feature>
<feature type="binding site" evidence="10">
    <location>
        <position position="160"/>
    </location>
    <ligand>
        <name>Mg(2+)</name>
        <dbReference type="ChEBI" id="CHEBI:18420"/>
        <label>2</label>
    </ligand>
</feature>
<feature type="binding site" evidence="10">
    <location>
        <position position="93"/>
    </location>
    <ligand>
        <name>Mg(2+)</name>
        <dbReference type="ChEBI" id="CHEBI:18420"/>
        <label>1</label>
    </ligand>
</feature>
<dbReference type="NCBIfam" id="NF001236">
    <property type="entry name" value="PRK00203.1"/>
    <property type="match status" value="1"/>
</dbReference>
<comment type="subunit">
    <text evidence="3 10">Monomer.</text>
</comment>
<dbReference type="PANTHER" id="PTHR10642:SF26">
    <property type="entry name" value="RIBONUCLEASE H1"/>
    <property type="match status" value="1"/>
</dbReference>
<evidence type="ECO:0000256" key="8">
    <source>
        <dbReference type="ARBA" id="ARBA00022801"/>
    </source>
</evidence>
<dbReference type="InterPro" id="IPR022892">
    <property type="entry name" value="RNaseHI"/>
</dbReference>
<comment type="caution">
    <text evidence="12">The sequence shown here is derived from an EMBL/GenBank/DDBJ whole genome shotgun (WGS) entry which is preliminary data.</text>
</comment>
<dbReference type="Pfam" id="PF00075">
    <property type="entry name" value="RNase_H"/>
    <property type="match status" value="1"/>
</dbReference>
<evidence type="ECO:0000256" key="10">
    <source>
        <dbReference type="HAMAP-Rule" id="MF_00042"/>
    </source>
</evidence>
<keyword evidence="8 10" id="KW-0378">Hydrolase</keyword>
<evidence type="ECO:0000256" key="2">
    <source>
        <dbReference type="ARBA" id="ARBA00005300"/>
    </source>
</evidence>
<dbReference type="InterPro" id="IPR050092">
    <property type="entry name" value="RNase_H"/>
</dbReference>
<dbReference type="PROSITE" id="PS50879">
    <property type="entry name" value="RNASE_H_1"/>
    <property type="match status" value="1"/>
</dbReference>
<accession>A0A1C3ERZ6</accession>
<dbReference type="GO" id="GO:0003676">
    <property type="term" value="F:nucleic acid binding"/>
    <property type="evidence" value="ECO:0007669"/>
    <property type="project" value="InterPro"/>
</dbReference>
<comment type="function">
    <text evidence="10">Endonuclease that specifically degrades the RNA of RNA-DNA hybrids.</text>
</comment>
<dbReference type="EMBL" id="LYDR01000030">
    <property type="protein sequence ID" value="ODA36027.1"/>
    <property type="molecule type" value="Genomic_DNA"/>
</dbReference>
<dbReference type="InterPro" id="IPR036397">
    <property type="entry name" value="RNaseH_sf"/>
</dbReference>
<dbReference type="CDD" id="cd09278">
    <property type="entry name" value="RNase_HI_prokaryote_like"/>
    <property type="match status" value="1"/>
</dbReference>
<dbReference type="GO" id="GO:0004523">
    <property type="term" value="F:RNA-DNA hybrid ribonuclease activity"/>
    <property type="evidence" value="ECO:0007669"/>
    <property type="project" value="UniProtKB-UniRule"/>
</dbReference>
<evidence type="ECO:0000313" key="13">
    <source>
        <dbReference type="Proteomes" id="UP000094828"/>
    </source>
</evidence>
<name>A0A1C3ERZ6_9PLAN</name>
<dbReference type="OrthoDB" id="7845843at2"/>
<feature type="domain" description="RNase H type-1" evidence="11">
    <location>
        <begin position="22"/>
        <end position="168"/>
    </location>
</feature>
<keyword evidence="10" id="KW-0963">Cytoplasm</keyword>
<dbReference type="Gene3D" id="3.30.420.10">
    <property type="entry name" value="Ribonuclease H-like superfamily/Ribonuclease H"/>
    <property type="match status" value="1"/>
</dbReference>
<keyword evidence="5 10" id="KW-0540">Nuclease</keyword>
<dbReference type="RefSeq" id="WP_068845854.1">
    <property type="nucleotide sequence ID" value="NZ_LYDR01000030.1"/>
</dbReference>
<evidence type="ECO:0000313" key="12">
    <source>
        <dbReference type="EMBL" id="ODA36027.1"/>
    </source>
</evidence>
<comment type="subcellular location">
    <subcellularLocation>
        <location evidence="10">Cytoplasm</location>
    </subcellularLocation>
</comment>
<evidence type="ECO:0000256" key="4">
    <source>
        <dbReference type="ARBA" id="ARBA00012180"/>
    </source>
</evidence>
<comment type="similarity">
    <text evidence="2 10">Belongs to the RNase H family.</text>
</comment>
<dbReference type="GO" id="GO:0043137">
    <property type="term" value="P:DNA replication, removal of RNA primer"/>
    <property type="evidence" value="ECO:0007669"/>
    <property type="project" value="TreeGrafter"/>
</dbReference>
<evidence type="ECO:0000256" key="7">
    <source>
        <dbReference type="ARBA" id="ARBA00022759"/>
    </source>
</evidence>
<comment type="cofactor">
    <cofactor evidence="10">
        <name>Mg(2+)</name>
        <dbReference type="ChEBI" id="CHEBI:18420"/>
    </cofactor>
    <text evidence="10">Binds 1 Mg(2+) ion per subunit. May bind a second metal ion at a regulatory site, or after substrate binding.</text>
</comment>
<evidence type="ECO:0000256" key="1">
    <source>
        <dbReference type="ARBA" id="ARBA00000077"/>
    </source>
</evidence>
<organism evidence="12 13">
    <name type="scientific">Planctopirus hydrillae</name>
    <dbReference type="NCBI Taxonomy" id="1841610"/>
    <lineage>
        <taxon>Bacteria</taxon>
        <taxon>Pseudomonadati</taxon>
        <taxon>Planctomycetota</taxon>
        <taxon>Planctomycetia</taxon>
        <taxon>Planctomycetales</taxon>
        <taxon>Planctomycetaceae</taxon>
        <taxon>Planctopirus</taxon>
    </lineage>
</organism>
<gene>
    <name evidence="10" type="primary">rnhA</name>
    <name evidence="12" type="ORF">A6X21_02410</name>
</gene>
<keyword evidence="9 10" id="KW-0460">Magnesium</keyword>
<sequence length="176" mass="18772">MSAHQTGSTAPSASALDQEQSALPFVQLFTDGACSGNPGPGGWGYILRHPASGKEKEASGGLAETTNNQMELQAVIEGLQALKSRSRVEVVTDSSYVAKGSSEWLPGWKRNGWQRKEGKSFKPVKNVEYWQALDQLLARHQVQFKLIKGHAGHAENERCDVLAVAAAAAAKASANG</sequence>
<proteinExistence type="inferred from homology"/>
<dbReference type="EC" id="3.1.26.4" evidence="4 10"/>
<keyword evidence="6 10" id="KW-0479">Metal-binding</keyword>
<dbReference type="InterPro" id="IPR012337">
    <property type="entry name" value="RNaseH-like_sf"/>
</dbReference>
<evidence type="ECO:0000259" key="11">
    <source>
        <dbReference type="PROSITE" id="PS50879"/>
    </source>
</evidence>
<dbReference type="PANTHER" id="PTHR10642">
    <property type="entry name" value="RIBONUCLEASE H1"/>
    <property type="match status" value="1"/>
</dbReference>
<evidence type="ECO:0000256" key="3">
    <source>
        <dbReference type="ARBA" id="ARBA00011245"/>
    </source>
</evidence>
<dbReference type="Proteomes" id="UP000094828">
    <property type="component" value="Unassembled WGS sequence"/>
</dbReference>
<evidence type="ECO:0000256" key="9">
    <source>
        <dbReference type="ARBA" id="ARBA00022842"/>
    </source>
</evidence>
<dbReference type="InterPro" id="IPR002156">
    <property type="entry name" value="RNaseH_domain"/>
</dbReference>
<protein>
    <recommendedName>
        <fullName evidence="4 10">Ribonuclease H</fullName>
        <shortName evidence="10">RNase H</shortName>
        <ecNumber evidence="4 10">3.1.26.4</ecNumber>
    </recommendedName>
</protein>
<dbReference type="GO" id="GO:0005737">
    <property type="term" value="C:cytoplasm"/>
    <property type="evidence" value="ECO:0007669"/>
    <property type="project" value="UniProtKB-SubCell"/>
</dbReference>
<evidence type="ECO:0000256" key="6">
    <source>
        <dbReference type="ARBA" id="ARBA00022723"/>
    </source>
</evidence>
<keyword evidence="7 10" id="KW-0255">Endonuclease</keyword>
<reference evidence="12 13" key="1">
    <citation type="submission" date="2016-05" db="EMBL/GenBank/DDBJ databases">
        <title>Genomic and physiological characterization of Planctopirus sp. isolated from fresh water lake.</title>
        <authorList>
            <person name="Subhash Y."/>
            <person name="Ramana C."/>
        </authorList>
    </citation>
    <scope>NUCLEOTIDE SEQUENCE [LARGE SCALE GENOMIC DNA]</scope>
    <source>
        <strain evidence="12 13">JC280</strain>
    </source>
</reference>
<comment type="catalytic activity">
    <reaction evidence="1 10">
        <text>Endonucleolytic cleavage to 5'-phosphomonoester.</text>
        <dbReference type="EC" id="3.1.26.4"/>
    </reaction>
</comment>
<dbReference type="HAMAP" id="MF_00042">
    <property type="entry name" value="RNase_H"/>
    <property type="match status" value="1"/>
</dbReference>
<dbReference type="GO" id="GO:0000287">
    <property type="term" value="F:magnesium ion binding"/>
    <property type="evidence" value="ECO:0007669"/>
    <property type="project" value="UniProtKB-UniRule"/>
</dbReference>